<dbReference type="GO" id="GO:0016779">
    <property type="term" value="F:nucleotidyltransferase activity"/>
    <property type="evidence" value="ECO:0007669"/>
    <property type="project" value="UniProtKB-KW"/>
</dbReference>
<evidence type="ECO:0000313" key="9">
    <source>
        <dbReference type="Proteomes" id="UP000244338"/>
    </source>
</evidence>
<keyword evidence="3" id="KW-0808">Transferase</keyword>
<evidence type="ECO:0000259" key="7">
    <source>
        <dbReference type="PROSITE" id="PS51913"/>
    </source>
</evidence>
<evidence type="ECO:0000256" key="4">
    <source>
        <dbReference type="ARBA" id="ARBA00022695"/>
    </source>
</evidence>
<dbReference type="GO" id="GO:0000428">
    <property type="term" value="C:DNA-directed RNA polymerase complex"/>
    <property type="evidence" value="ECO:0007669"/>
    <property type="project" value="UniProtKB-KW"/>
</dbReference>
<dbReference type="GO" id="GO:0006355">
    <property type="term" value="P:regulation of DNA-templated transcription"/>
    <property type="evidence" value="ECO:0007669"/>
    <property type="project" value="InterPro"/>
</dbReference>
<dbReference type="EMBL" id="PEBX01000007">
    <property type="protein sequence ID" value="PTQ57430.1"/>
    <property type="molecule type" value="Genomic_DNA"/>
</dbReference>
<dbReference type="Proteomes" id="UP000244338">
    <property type="component" value="Unassembled WGS sequence"/>
</dbReference>
<evidence type="ECO:0000313" key="8">
    <source>
        <dbReference type="EMBL" id="PTQ57430.1"/>
    </source>
</evidence>
<dbReference type="GO" id="GO:0006351">
    <property type="term" value="P:DNA-templated transcription"/>
    <property type="evidence" value="ECO:0007669"/>
    <property type="project" value="InterPro"/>
</dbReference>
<keyword evidence="5" id="KW-0804">Transcription</keyword>
<gene>
    <name evidence="8" type="ORF">BSOLF_1585</name>
</gene>
<dbReference type="PROSITE" id="PS51913">
    <property type="entry name" value="HTH_HARE"/>
    <property type="match status" value="1"/>
</dbReference>
<dbReference type="Gene3D" id="1.10.10.1250">
    <property type="entry name" value="RNA polymerase, subunit delta, N-terminal domain"/>
    <property type="match status" value="1"/>
</dbReference>
<accession>A0A2R6Y424</accession>
<sequence length="184" mass="21165">MTTHTTFTDQGRDDRREWALVEIVYALLKEQGTAGEARSYRELFEQAAEIKGLPRERWDDALVKFYTDLNMDGRFVSLSDGLWGLKAWYTTEQYEDDKAYLSLSLDDDEAFFDDLDEYVLDEEDEDLPLVDDEEALEVDEIIDEEEDVLPDEEDALVLPDEDEAILDEAALADEDVDEDATDEA</sequence>
<evidence type="ECO:0000256" key="1">
    <source>
        <dbReference type="ARBA" id="ARBA00009828"/>
    </source>
</evidence>
<evidence type="ECO:0000256" key="3">
    <source>
        <dbReference type="ARBA" id="ARBA00022679"/>
    </source>
</evidence>
<dbReference type="AlphaFoldDB" id="A0A2R6Y424"/>
<feature type="domain" description="HTH HARE-type" evidence="7">
    <location>
        <begin position="18"/>
        <end position="88"/>
    </location>
</feature>
<proteinExistence type="inferred from homology"/>
<comment type="similarity">
    <text evidence="1">Belongs to the RpoE family.</text>
</comment>
<dbReference type="InterPro" id="IPR038087">
    <property type="entry name" value="RNAP_delta_N_dom_sf"/>
</dbReference>
<comment type="caution">
    <text evidence="8">The sequence shown here is derived from an EMBL/GenBank/DDBJ whole genome shotgun (WGS) entry which is preliminary data.</text>
</comment>
<keyword evidence="2 8" id="KW-0240">DNA-directed RNA polymerase</keyword>
<dbReference type="NCBIfam" id="TIGR04567">
    <property type="entry name" value="RNAP_delt_lowGC"/>
    <property type="match status" value="1"/>
</dbReference>
<protein>
    <recommendedName>
        <fullName evidence="6">RNAP delta factor</fullName>
    </recommendedName>
</protein>
<dbReference type="InterPro" id="IPR029757">
    <property type="entry name" value="RpoE"/>
</dbReference>
<keyword evidence="4" id="KW-0548">Nucleotidyltransferase</keyword>
<evidence type="ECO:0000256" key="2">
    <source>
        <dbReference type="ARBA" id="ARBA00022478"/>
    </source>
</evidence>
<evidence type="ECO:0000256" key="6">
    <source>
        <dbReference type="ARBA" id="ARBA00031937"/>
    </source>
</evidence>
<name>A0A2R6Y424_9BACL</name>
<dbReference type="InterPro" id="IPR007759">
    <property type="entry name" value="Asxl_HARE-HTH"/>
</dbReference>
<organism evidence="8 9">
    <name type="scientific">Candidatus Carbonibacillus altaicus</name>
    <dbReference type="NCBI Taxonomy" id="2163959"/>
    <lineage>
        <taxon>Bacteria</taxon>
        <taxon>Bacillati</taxon>
        <taxon>Bacillota</taxon>
        <taxon>Bacilli</taxon>
        <taxon>Bacillales</taxon>
        <taxon>Candidatus Carbonibacillus</taxon>
    </lineage>
</organism>
<reference evidence="9" key="1">
    <citation type="journal article" date="2018" name="Sci. Rep.">
        <title>Lignite coal burning seam in the remote Altai Mountains harbors a hydrogen-driven thermophilic microbial community.</title>
        <authorList>
            <person name="Kadnikov V.V."/>
            <person name="Mardanov A.V."/>
            <person name="Ivasenko D.A."/>
            <person name="Antsiferov D.V."/>
            <person name="Beletsky A.V."/>
            <person name="Karnachuk O.V."/>
            <person name="Ravin N.V."/>
        </authorList>
    </citation>
    <scope>NUCLEOTIDE SEQUENCE [LARGE SCALE GENOMIC DNA]</scope>
</reference>
<evidence type="ECO:0000256" key="5">
    <source>
        <dbReference type="ARBA" id="ARBA00023163"/>
    </source>
</evidence>